<gene>
    <name evidence="2" type="ORF">PHLGIDRAFT_436262</name>
</gene>
<feature type="compositionally biased region" description="Basic and acidic residues" evidence="1">
    <location>
        <begin position="127"/>
        <end position="136"/>
    </location>
</feature>
<dbReference type="AlphaFoldDB" id="A0A0C3SF87"/>
<dbReference type="Proteomes" id="UP000053257">
    <property type="component" value="Unassembled WGS sequence"/>
</dbReference>
<reference evidence="2 3" key="1">
    <citation type="journal article" date="2014" name="PLoS Genet.">
        <title>Analysis of the Phlebiopsis gigantea genome, transcriptome and secretome provides insight into its pioneer colonization strategies of wood.</title>
        <authorList>
            <person name="Hori C."/>
            <person name="Ishida T."/>
            <person name="Igarashi K."/>
            <person name="Samejima M."/>
            <person name="Suzuki H."/>
            <person name="Master E."/>
            <person name="Ferreira P."/>
            <person name="Ruiz-Duenas F.J."/>
            <person name="Held B."/>
            <person name="Canessa P."/>
            <person name="Larrondo L.F."/>
            <person name="Schmoll M."/>
            <person name="Druzhinina I.S."/>
            <person name="Kubicek C.P."/>
            <person name="Gaskell J.A."/>
            <person name="Kersten P."/>
            <person name="St John F."/>
            <person name="Glasner J."/>
            <person name="Sabat G."/>
            <person name="Splinter BonDurant S."/>
            <person name="Syed K."/>
            <person name="Yadav J."/>
            <person name="Mgbeahuruike A.C."/>
            <person name="Kovalchuk A."/>
            <person name="Asiegbu F.O."/>
            <person name="Lackner G."/>
            <person name="Hoffmeister D."/>
            <person name="Rencoret J."/>
            <person name="Gutierrez A."/>
            <person name="Sun H."/>
            <person name="Lindquist E."/>
            <person name="Barry K."/>
            <person name="Riley R."/>
            <person name="Grigoriev I.V."/>
            <person name="Henrissat B."/>
            <person name="Kues U."/>
            <person name="Berka R.M."/>
            <person name="Martinez A.T."/>
            <person name="Covert S.F."/>
            <person name="Blanchette R.A."/>
            <person name="Cullen D."/>
        </authorList>
    </citation>
    <scope>NUCLEOTIDE SEQUENCE [LARGE SCALE GENOMIC DNA]</scope>
    <source>
        <strain evidence="2 3">11061_1 CR5-6</strain>
    </source>
</reference>
<name>A0A0C3SF87_PHLG1</name>
<sequence length="323" mass="35829">MSSVPSQHPNLNTPRLLRWRCPDSVCAERNVAFWSEDGLKAHRKDYHSSTCTVTFPGGVRSTFSRTFDQGLWFCPMCNTTLSDQRSSAMKTHLLEHGSQASSCSEAGTVGPKEETDSDEDVQFVRWIRREDQEDSRSQSADAEEVERVLEGQYEDDTSSDSMDIQVDPQALKLMYPSSSPEMSVDTDIPSHDVSAIIVSVPDAVESPSPSLHNLSQPVQSQTDELEGISLRENEAITEAVSAFVSSVKLSVDRVGPVFMKHGYSTDVALDWLAENALVPEIKRFRLEVISCLNNRAWVQVYVGLRERQEAAVAAQAAHLQVGH</sequence>
<proteinExistence type="predicted"/>
<evidence type="ECO:0000313" key="3">
    <source>
        <dbReference type="Proteomes" id="UP000053257"/>
    </source>
</evidence>
<keyword evidence="3" id="KW-1185">Reference proteome</keyword>
<dbReference type="HOGENOM" id="CLU_860822_0_0_1"/>
<evidence type="ECO:0000313" key="2">
    <source>
        <dbReference type="EMBL" id="KIP11655.1"/>
    </source>
</evidence>
<feature type="region of interest" description="Disordered" evidence="1">
    <location>
        <begin position="94"/>
        <end position="162"/>
    </location>
</feature>
<organism evidence="2 3">
    <name type="scientific">Phlebiopsis gigantea (strain 11061_1 CR5-6)</name>
    <name type="common">White-rot fungus</name>
    <name type="synonym">Peniophora gigantea</name>
    <dbReference type="NCBI Taxonomy" id="745531"/>
    <lineage>
        <taxon>Eukaryota</taxon>
        <taxon>Fungi</taxon>
        <taxon>Dikarya</taxon>
        <taxon>Basidiomycota</taxon>
        <taxon>Agaricomycotina</taxon>
        <taxon>Agaricomycetes</taxon>
        <taxon>Polyporales</taxon>
        <taxon>Phanerochaetaceae</taxon>
        <taxon>Phlebiopsis</taxon>
    </lineage>
</organism>
<protein>
    <submittedName>
        <fullName evidence="2">Uncharacterized protein</fullName>
    </submittedName>
</protein>
<accession>A0A0C3SF87</accession>
<evidence type="ECO:0000256" key="1">
    <source>
        <dbReference type="SAM" id="MobiDB-lite"/>
    </source>
</evidence>
<dbReference type="EMBL" id="KN840444">
    <property type="protein sequence ID" value="KIP11655.1"/>
    <property type="molecule type" value="Genomic_DNA"/>
</dbReference>